<dbReference type="GO" id="GO:0005886">
    <property type="term" value="C:plasma membrane"/>
    <property type="evidence" value="ECO:0007669"/>
    <property type="project" value="UniProtKB-SubCell"/>
</dbReference>
<dbReference type="AlphaFoldDB" id="A0A1F5NVY0"/>
<dbReference type="Proteomes" id="UP000178892">
    <property type="component" value="Unassembled WGS sequence"/>
</dbReference>
<evidence type="ECO:0000256" key="6">
    <source>
        <dbReference type="ARBA" id="ARBA00022692"/>
    </source>
</evidence>
<comment type="similarity">
    <text evidence="2 14">Belongs to the UppP family.</text>
</comment>
<dbReference type="NCBIfam" id="TIGR00753">
    <property type="entry name" value="undec_PP_bacA"/>
    <property type="match status" value="1"/>
</dbReference>
<dbReference type="GO" id="GO:0008360">
    <property type="term" value="P:regulation of cell shape"/>
    <property type="evidence" value="ECO:0007669"/>
    <property type="project" value="UniProtKB-KW"/>
</dbReference>
<keyword evidence="6 14" id="KW-0812">Transmembrane</keyword>
<evidence type="ECO:0000256" key="2">
    <source>
        <dbReference type="ARBA" id="ARBA00010621"/>
    </source>
</evidence>
<dbReference type="PANTHER" id="PTHR30622:SF3">
    <property type="entry name" value="UNDECAPRENYL-DIPHOSPHATASE"/>
    <property type="match status" value="1"/>
</dbReference>
<comment type="function">
    <text evidence="14">Catalyzes the dephosphorylation of undecaprenyl diphosphate (UPP). Confers resistance to bacitracin.</text>
</comment>
<dbReference type="GO" id="GO:0046677">
    <property type="term" value="P:response to antibiotic"/>
    <property type="evidence" value="ECO:0007669"/>
    <property type="project" value="UniProtKB-UniRule"/>
</dbReference>
<evidence type="ECO:0000256" key="12">
    <source>
        <dbReference type="ARBA" id="ARBA00032932"/>
    </source>
</evidence>
<comment type="miscellaneous">
    <text evidence="14">Bacitracin is thought to be involved in the inhibition of peptidoglycan synthesis by sequestering undecaprenyl diphosphate, thereby reducing the pool of lipid carrier available.</text>
</comment>
<evidence type="ECO:0000256" key="9">
    <source>
        <dbReference type="ARBA" id="ARBA00023136"/>
    </source>
</evidence>
<protein>
    <recommendedName>
        <fullName evidence="4 14">Undecaprenyl-diphosphatase</fullName>
        <ecNumber evidence="3 14">3.6.1.27</ecNumber>
    </recommendedName>
    <alternativeName>
        <fullName evidence="12 14">Bacitracin resistance protein</fullName>
    </alternativeName>
    <alternativeName>
        <fullName evidence="11 14">Undecaprenyl pyrophosphate phosphatase</fullName>
    </alternativeName>
</protein>
<organism evidence="15 16">
    <name type="scientific">Candidatus Doudnabacteria bacterium RIFCSPHIGHO2_01_FULL_46_24</name>
    <dbReference type="NCBI Taxonomy" id="1817825"/>
    <lineage>
        <taxon>Bacteria</taxon>
        <taxon>Candidatus Doudnaibacteriota</taxon>
    </lineage>
</organism>
<evidence type="ECO:0000256" key="13">
    <source>
        <dbReference type="ARBA" id="ARBA00047594"/>
    </source>
</evidence>
<dbReference type="Pfam" id="PF02673">
    <property type="entry name" value="BacA"/>
    <property type="match status" value="1"/>
</dbReference>
<dbReference type="STRING" id="1817825.A2720_03095"/>
<keyword evidence="14" id="KW-0133">Cell shape</keyword>
<evidence type="ECO:0000256" key="7">
    <source>
        <dbReference type="ARBA" id="ARBA00022801"/>
    </source>
</evidence>
<gene>
    <name evidence="14" type="primary">uppP</name>
    <name evidence="15" type="ORF">A2720_03095</name>
</gene>
<keyword evidence="14" id="KW-0961">Cell wall biogenesis/degradation</keyword>
<evidence type="ECO:0000256" key="10">
    <source>
        <dbReference type="ARBA" id="ARBA00023251"/>
    </source>
</evidence>
<evidence type="ECO:0000256" key="3">
    <source>
        <dbReference type="ARBA" id="ARBA00012374"/>
    </source>
</evidence>
<feature type="transmembrane region" description="Helical" evidence="14">
    <location>
        <begin position="6"/>
        <end position="29"/>
    </location>
</feature>
<keyword evidence="5 14" id="KW-1003">Cell membrane</keyword>
<comment type="caution">
    <text evidence="15">The sequence shown here is derived from an EMBL/GenBank/DDBJ whole genome shotgun (WGS) entry which is preliminary data.</text>
</comment>
<feature type="transmembrane region" description="Helical" evidence="14">
    <location>
        <begin position="207"/>
        <end position="228"/>
    </location>
</feature>
<comment type="catalytic activity">
    <reaction evidence="13 14">
        <text>di-trans,octa-cis-undecaprenyl diphosphate + H2O = di-trans,octa-cis-undecaprenyl phosphate + phosphate + H(+)</text>
        <dbReference type="Rhea" id="RHEA:28094"/>
        <dbReference type="ChEBI" id="CHEBI:15377"/>
        <dbReference type="ChEBI" id="CHEBI:15378"/>
        <dbReference type="ChEBI" id="CHEBI:43474"/>
        <dbReference type="ChEBI" id="CHEBI:58405"/>
        <dbReference type="ChEBI" id="CHEBI:60392"/>
        <dbReference type="EC" id="3.6.1.27"/>
    </reaction>
</comment>
<evidence type="ECO:0000256" key="1">
    <source>
        <dbReference type="ARBA" id="ARBA00004651"/>
    </source>
</evidence>
<evidence type="ECO:0000256" key="4">
    <source>
        <dbReference type="ARBA" id="ARBA00021581"/>
    </source>
</evidence>
<reference evidence="15 16" key="1">
    <citation type="journal article" date="2016" name="Nat. Commun.">
        <title>Thousands of microbial genomes shed light on interconnected biogeochemical processes in an aquifer system.</title>
        <authorList>
            <person name="Anantharaman K."/>
            <person name="Brown C.T."/>
            <person name="Hug L.A."/>
            <person name="Sharon I."/>
            <person name="Castelle C.J."/>
            <person name="Probst A.J."/>
            <person name="Thomas B.C."/>
            <person name="Singh A."/>
            <person name="Wilkins M.J."/>
            <person name="Karaoz U."/>
            <person name="Brodie E.L."/>
            <person name="Williams K.H."/>
            <person name="Hubbard S.S."/>
            <person name="Banfield J.F."/>
        </authorList>
    </citation>
    <scope>NUCLEOTIDE SEQUENCE [LARGE SCALE GENOMIC DNA]</scope>
</reference>
<dbReference type="PANTHER" id="PTHR30622">
    <property type="entry name" value="UNDECAPRENYL-DIPHOSPHATASE"/>
    <property type="match status" value="1"/>
</dbReference>
<evidence type="ECO:0000256" key="8">
    <source>
        <dbReference type="ARBA" id="ARBA00022989"/>
    </source>
</evidence>
<feature type="transmembrane region" description="Helical" evidence="14">
    <location>
        <begin position="177"/>
        <end position="195"/>
    </location>
</feature>
<proteinExistence type="inferred from homology"/>
<dbReference type="EC" id="3.6.1.27" evidence="3 14"/>
<keyword evidence="14" id="KW-0573">Peptidoglycan synthesis</keyword>
<feature type="transmembrane region" description="Helical" evidence="14">
    <location>
        <begin position="74"/>
        <end position="93"/>
    </location>
</feature>
<sequence>MNFFDAIILGIIEGITEFLPISSTGHLILTSEILKLQQTEFLKSFEIAIQLGAILAVAVLYWRSFFTSLETVKRIAAALIPTLVVGAVFYKLIKQWLGNDQIVLWALLVGGVFLILFEYWHKEKEGAHDDLENLPYKKAVLIGLAQSLSVIPGVSRAAATILGGLSLNLKRTTIVEFSFLLAVPTMLAATGFDLFRSGPMMSLADGGILAGGFVSAFVVAMLTIKFLLRFIQKHSFVGFGVYRILVALAFWLLIL</sequence>
<evidence type="ECO:0000256" key="5">
    <source>
        <dbReference type="ARBA" id="ARBA00022475"/>
    </source>
</evidence>
<keyword evidence="10 14" id="KW-0046">Antibiotic resistance</keyword>
<accession>A0A1F5NVY0</accession>
<dbReference type="HAMAP" id="MF_01006">
    <property type="entry name" value="Undec_diphosphatase"/>
    <property type="match status" value="1"/>
</dbReference>
<evidence type="ECO:0000313" key="15">
    <source>
        <dbReference type="EMBL" id="OGE81500.1"/>
    </source>
</evidence>
<feature type="transmembrane region" description="Helical" evidence="14">
    <location>
        <begin position="41"/>
        <end position="62"/>
    </location>
</feature>
<evidence type="ECO:0000256" key="14">
    <source>
        <dbReference type="HAMAP-Rule" id="MF_01006"/>
    </source>
</evidence>
<dbReference type="GO" id="GO:0050380">
    <property type="term" value="F:undecaprenyl-diphosphatase activity"/>
    <property type="evidence" value="ECO:0007669"/>
    <property type="project" value="UniProtKB-UniRule"/>
</dbReference>
<name>A0A1F5NVY0_9BACT</name>
<comment type="subcellular location">
    <subcellularLocation>
        <location evidence="1 14">Cell membrane</location>
        <topology evidence="1 14">Multi-pass membrane protein</topology>
    </subcellularLocation>
</comment>
<feature type="transmembrane region" description="Helical" evidence="14">
    <location>
        <begin position="102"/>
        <end position="120"/>
    </location>
</feature>
<dbReference type="EMBL" id="MFEL01000008">
    <property type="protein sequence ID" value="OGE81500.1"/>
    <property type="molecule type" value="Genomic_DNA"/>
</dbReference>
<keyword evidence="9 14" id="KW-0472">Membrane</keyword>
<keyword evidence="7 14" id="KW-0378">Hydrolase</keyword>
<evidence type="ECO:0000313" key="16">
    <source>
        <dbReference type="Proteomes" id="UP000178892"/>
    </source>
</evidence>
<keyword evidence="8 14" id="KW-1133">Transmembrane helix</keyword>
<dbReference type="GO" id="GO:0071555">
    <property type="term" value="P:cell wall organization"/>
    <property type="evidence" value="ECO:0007669"/>
    <property type="project" value="UniProtKB-KW"/>
</dbReference>
<dbReference type="GO" id="GO:0009252">
    <property type="term" value="P:peptidoglycan biosynthetic process"/>
    <property type="evidence" value="ECO:0007669"/>
    <property type="project" value="UniProtKB-KW"/>
</dbReference>
<evidence type="ECO:0000256" key="11">
    <source>
        <dbReference type="ARBA" id="ARBA00032707"/>
    </source>
</evidence>
<dbReference type="InterPro" id="IPR003824">
    <property type="entry name" value="UppP"/>
</dbReference>
<feature type="transmembrane region" description="Helical" evidence="14">
    <location>
        <begin position="235"/>
        <end position="254"/>
    </location>
</feature>